<feature type="region of interest" description="Disordered" evidence="1">
    <location>
        <begin position="460"/>
        <end position="483"/>
    </location>
</feature>
<proteinExistence type="predicted"/>
<comment type="caution">
    <text evidence="2">The sequence shown here is derived from an EMBL/GenBank/DDBJ whole genome shotgun (WGS) entry which is preliminary data.</text>
</comment>
<accession>A0A2U1M245</accession>
<dbReference type="Proteomes" id="UP000245207">
    <property type="component" value="Unassembled WGS sequence"/>
</dbReference>
<gene>
    <name evidence="2" type="ORF">CTI12_AA329870</name>
</gene>
<organism evidence="2 3">
    <name type="scientific">Artemisia annua</name>
    <name type="common">Sweet wormwood</name>
    <dbReference type="NCBI Taxonomy" id="35608"/>
    <lineage>
        <taxon>Eukaryota</taxon>
        <taxon>Viridiplantae</taxon>
        <taxon>Streptophyta</taxon>
        <taxon>Embryophyta</taxon>
        <taxon>Tracheophyta</taxon>
        <taxon>Spermatophyta</taxon>
        <taxon>Magnoliopsida</taxon>
        <taxon>eudicotyledons</taxon>
        <taxon>Gunneridae</taxon>
        <taxon>Pentapetalae</taxon>
        <taxon>asterids</taxon>
        <taxon>campanulids</taxon>
        <taxon>Asterales</taxon>
        <taxon>Asteraceae</taxon>
        <taxon>Asteroideae</taxon>
        <taxon>Anthemideae</taxon>
        <taxon>Artemisiinae</taxon>
        <taxon>Artemisia</taxon>
    </lineage>
</organism>
<evidence type="ECO:0000313" key="2">
    <source>
        <dbReference type="EMBL" id="PWA55336.1"/>
    </source>
</evidence>
<dbReference type="PANTHER" id="PTHR13251:SF3">
    <property type="entry name" value="TRAFFICKING PROTEIN PARTICLE COMPLEX SUBUNIT 10"/>
    <property type="match status" value="1"/>
</dbReference>
<reference evidence="2 3" key="1">
    <citation type="journal article" date="2018" name="Mol. Plant">
        <title>The genome of Artemisia annua provides insight into the evolution of Asteraceae family and artemisinin biosynthesis.</title>
        <authorList>
            <person name="Shen Q."/>
            <person name="Zhang L."/>
            <person name="Liao Z."/>
            <person name="Wang S."/>
            <person name="Yan T."/>
            <person name="Shi P."/>
            <person name="Liu M."/>
            <person name="Fu X."/>
            <person name="Pan Q."/>
            <person name="Wang Y."/>
            <person name="Lv Z."/>
            <person name="Lu X."/>
            <person name="Zhang F."/>
            <person name="Jiang W."/>
            <person name="Ma Y."/>
            <person name="Chen M."/>
            <person name="Hao X."/>
            <person name="Li L."/>
            <person name="Tang Y."/>
            <person name="Lv G."/>
            <person name="Zhou Y."/>
            <person name="Sun X."/>
            <person name="Brodelius P.E."/>
            <person name="Rose J.K.C."/>
            <person name="Tang K."/>
        </authorList>
    </citation>
    <scope>NUCLEOTIDE SEQUENCE [LARGE SCALE GENOMIC DNA]</scope>
    <source>
        <strain evidence="3">cv. Huhao1</strain>
        <tissue evidence="2">Leaf</tissue>
    </source>
</reference>
<dbReference type="AlphaFoldDB" id="A0A2U1M245"/>
<protein>
    <submittedName>
        <fullName evidence="2">Foie gras liver health family 1</fullName>
    </submittedName>
</protein>
<evidence type="ECO:0000256" key="1">
    <source>
        <dbReference type="SAM" id="MobiDB-lite"/>
    </source>
</evidence>
<dbReference type="GO" id="GO:0034498">
    <property type="term" value="P:early endosome to Golgi transport"/>
    <property type="evidence" value="ECO:0007669"/>
    <property type="project" value="TreeGrafter"/>
</dbReference>
<dbReference type="PANTHER" id="PTHR13251">
    <property type="entry name" value="EPILEPSY HOLOPROSENCEPHALY CANDIDATE 1/TMEM1"/>
    <property type="match status" value="1"/>
</dbReference>
<evidence type="ECO:0000313" key="3">
    <source>
        <dbReference type="Proteomes" id="UP000245207"/>
    </source>
</evidence>
<dbReference type="GO" id="GO:0006891">
    <property type="term" value="P:intra-Golgi vesicle-mediated transport"/>
    <property type="evidence" value="ECO:0007669"/>
    <property type="project" value="TreeGrafter"/>
</dbReference>
<sequence>MSISNDTTCRYNDAIVTYLRQYWKLIGQRVDPTWYDPYGSGYGYGFPYVGAPVPARLRLEFLAVVIRQNKLKKILINETILQDLDARHLDMEPWKNLDPSGSTMMGKHSIATTMHGITVTKVTSTHLKIPTRSSLTGLKYILNTKITIFILKVKAMQGVLRFELFTTPKNVDWTRKTLCDGEGFVRKSGEMLKAKTLCRNEKLLSPVPFVQCTMGNGGAPLGEWIFDQEVKRISILRTVPENQTRKVKPDWVETESAGYSDQRWCLGYIANDQRWVHPLRNIIKGFGGSTGHGHTNDKHESVVPRPTQKKISILHISDGSSMMSLQVHWRIVKYVDPLTKVCINGASRDEFEDYIGSLCPEQGEQPQFLKSILSFFTREVWVLTSCLSLVNTTADHHKDGIVTPERKKEYYRMRRELYSLCRVKFMRLAYLIGNGSNIERNPVNSASLSMVPWPRPATWPSVPSDASSEVVVQEKSSIDDSSR</sequence>
<dbReference type="STRING" id="35608.A0A2U1M245"/>
<dbReference type="GO" id="GO:0005829">
    <property type="term" value="C:cytosol"/>
    <property type="evidence" value="ECO:0007669"/>
    <property type="project" value="GOC"/>
</dbReference>
<dbReference type="EMBL" id="PKPP01006783">
    <property type="protein sequence ID" value="PWA55336.1"/>
    <property type="molecule type" value="Genomic_DNA"/>
</dbReference>
<name>A0A2U1M245_ARTAN</name>
<dbReference type="InterPro" id="IPR045126">
    <property type="entry name" value="TRAPPC10/Trs130"/>
</dbReference>
<keyword evidence="3" id="KW-1185">Reference proteome</keyword>
<dbReference type="OrthoDB" id="10256906at2759"/>
<dbReference type="GO" id="GO:1990071">
    <property type="term" value="C:TRAPPII protein complex"/>
    <property type="evidence" value="ECO:0007669"/>
    <property type="project" value="InterPro"/>
</dbReference>